<dbReference type="Proteomes" id="UP000177894">
    <property type="component" value="Chromosome"/>
</dbReference>
<dbReference type="EMBL" id="CP020559">
    <property type="protein sequence ID" value="ARE88620.1"/>
    <property type="molecule type" value="Genomic_DNA"/>
</dbReference>
<reference evidence="1 3" key="1">
    <citation type="submission" date="2016-10" db="EMBL/GenBank/DDBJ databases">
        <title>Complete Genome Sequence of Acetogen Clostridium formicoaceticum ATCC 27076.</title>
        <authorList>
            <person name="Bao T."/>
            <person name="Cheng C."/>
            <person name="Zhao J."/>
            <person name="Yang S.-T."/>
            <person name="Wang J."/>
            <person name="Wang M."/>
        </authorList>
    </citation>
    <scope>NUCLEOTIDE SEQUENCE [LARGE SCALE GENOMIC DNA]</scope>
    <source>
        <strain evidence="1 3">ATCC 27076</strain>
    </source>
</reference>
<evidence type="ECO:0000313" key="4">
    <source>
        <dbReference type="Proteomes" id="UP000192478"/>
    </source>
</evidence>
<evidence type="ECO:0000313" key="2">
    <source>
        <dbReference type="EMBL" id="ARE88620.1"/>
    </source>
</evidence>
<name>A0AAC9WIC4_9CLOT</name>
<proteinExistence type="predicted"/>
<dbReference type="InterPro" id="IPR039498">
    <property type="entry name" value="NTP_transf_5"/>
</dbReference>
<accession>A0AAC9WIC4</accession>
<protein>
    <recommendedName>
        <fullName evidence="5">Nucleotidyltransferase</fullName>
    </recommendedName>
</protein>
<sequence length="392" mass="46147">MTIIQLERGYLIHLLSSVLHDAQPQNPPENLDWEKLYKLSTWHSVSNMVCYCLSKLSSKPPQDIMVKFYNDYKKGIAKEATQHIIVEQVLKIFEENHIACMPLKGYLIKYLYPQPDMRLMVDVDILFKNEQKKQVKKLMLGLGFTLESEGGNHDVYYKKPFMNIEMHRRLIAENSPYSDYLNKVWDRAILKTGYKCIYQLSHEDFFVYIMIHLTKHYANGGTGIRSIMDIWVYNKHYRDKMDWEYIQAELEKIQLWKFTKNICRLSEIWFESRESNELYDEMTAYIFSSGVCGIKKHSIVSSMNADKKRSIGTAKQIYRLKLFFPGLNRMKISYPFLGKLPFLLPVCWVLRGVKCLLFKPKHTFQMINDVDSISEADMAKIQNLHEKAGLLK</sequence>
<reference evidence="2 4" key="2">
    <citation type="submission" date="2017-03" db="EMBL/GenBank/DDBJ databases">
        <title>Complete sequence of Clostridium formicaceticum DSM 92.</title>
        <authorList>
            <person name="Poehlein A."/>
            <person name="Karl M."/>
            <person name="Bengelsdorf F.R."/>
            <person name="Duerre P."/>
            <person name="Daniel R."/>
        </authorList>
    </citation>
    <scope>NUCLEOTIDE SEQUENCE [LARGE SCALE GENOMIC DNA]</scope>
    <source>
        <strain evidence="2 4">DSM 92</strain>
    </source>
</reference>
<dbReference type="Proteomes" id="UP000192478">
    <property type="component" value="Chromosome"/>
</dbReference>
<evidence type="ECO:0008006" key="5">
    <source>
        <dbReference type="Google" id="ProtNLM"/>
    </source>
</evidence>
<dbReference type="EMBL" id="CP017603">
    <property type="protein sequence ID" value="AOY77992.1"/>
    <property type="molecule type" value="Genomic_DNA"/>
</dbReference>
<dbReference type="Pfam" id="PF14907">
    <property type="entry name" value="NTP_transf_5"/>
    <property type="match status" value="1"/>
</dbReference>
<dbReference type="RefSeq" id="WP_070972510.1">
    <property type="nucleotide sequence ID" value="NZ_CP017603.1"/>
</dbReference>
<gene>
    <name evidence="1" type="ORF">BJL90_20260</name>
    <name evidence="2" type="ORF">CLFO_30260</name>
</gene>
<evidence type="ECO:0000313" key="3">
    <source>
        <dbReference type="Proteomes" id="UP000177894"/>
    </source>
</evidence>
<evidence type="ECO:0000313" key="1">
    <source>
        <dbReference type="EMBL" id="AOY77992.1"/>
    </source>
</evidence>
<organism evidence="2 4">
    <name type="scientific">Clostridium formicaceticum</name>
    <dbReference type="NCBI Taxonomy" id="1497"/>
    <lineage>
        <taxon>Bacteria</taxon>
        <taxon>Bacillati</taxon>
        <taxon>Bacillota</taxon>
        <taxon>Clostridia</taxon>
        <taxon>Eubacteriales</taxon>
        <taxon>Clostridiaceae</taxon>
        <taxon>Clostridium</taxon>
    </lineage>
</organism>
<dbReference type="AlphaFoldDB" id="A0AAC9WIC4"/>
<keyword evidence="3" id="KW-1185">Reference proteome</keyword>
<dbReference type="KEGG" id="cfm:BJL90_20260"/>